<sequence length="378" mass="41913">MEYIIVTLTAVTATTLIVYKLGNRLTGVTLHIKSLILCAICALFISLILPRIVVDFAGLSGSVIFLLFFAIIFAYFVAQYDASCKPTQSTDQVIDSEAFSEVYIAVKIPFDDSIADHTLTPERVKVVTEEEVIAKTQPEFAVAAASVAVPETECTSNNNLQEKPEPVAPIILQQVNDDEERHIEEVAEEVKKIDNPNLIDCIIDPAITAEPVEFETAATVSIAADQDIVSSTFAEELPQADSSTILAAPAVSLEELMEKAYLEKEQKNFNQALIIFRQALSQYPEDDTAPFLTVEIGNILKNKGLYDEAIQVFSDGRNLSGLHNDPLLEQEFISTVAYLRIIKNTLLQHRLGFVPFNSIPEAIVEEINTEFREWRNLS</sequence>
<keyword evidence="1" id="KW-1133">Transmembrane helix</keyword>
<proteinExistence type="predicted"/>
<dbReference type="EMBL" id="FODY01000001">
    <property type="protein sequence ID" value="SEO29406.1"/>
    <property type="molecule type" value="Genomic_DNA"/>
</dbReference>
<dbReference type="Gene3D" id="1.25.40.10">
    <property type="entry name" value="Tetratricopeptide repeat domain"/>
    <property type="match status" value="1"/>
</dbReference>
<dbReference type="InterPro" id="IPR011990">
    <property type="entry name" value="TPR-like_helical_dom_sf"/>
</dbReference>
<name>A0A1H8NIL5_9FIRM</name>
<keyword evidence="1" id="KW-0472">Membrane</keyword>
<feature type="transmembrane region" description="Helical" evidence="1">
    <location>
        <begin position="56"/>
        <end position="78"/>
    </location>
</feature>
<evidence type="ECO:0000313" key="2">
    <source>
        <dbReference type="EMBL" id="SEO29406.1"/>
    </source>
</evidence>
<gene>
    <name evidence="2" type="ORF">SAMN04490178_101111</name>
</gene>
<dbReference type="SUPFAM" id="SSF48452">
    <property type="entry name" value="TPR-like"/>
    <property type="match status" value="1"/>
</dbReference>
<dbReference type="AlphaFoldDB" id="A0A1H8NIL5"/>
<dbReference type="Proteomes" id="UP000198847">
    <property type="component" value="Unassembled WGS sequence"/>
</dbReference>
<organism evidence="2 3">
    <name type="scientific">Propionispora vibrioides</name>
    <dbReference type="NCBI Taxonomy" id="112903"/>
    <lineage>
        <taxon>Bacteria</taxon>
        <taxon>Bacillati</taxon>
        <taxon>Bacillota</taxon>
        <taxon>Negativicutes</taxon>
        <taxon>Selenomonadales</taxon>
        <taxon>Sporomusaceae</taxon>
        <taxon>Propionispora</taxon>
    </lineage>
</organism>
<dbReference type="STRING" id="112903.SAMN04490178_101111"/>
<evidence type="ECO:0000313" key="3">
    <source>
        <dbReference type="Proteomes" id="UP000198847"/>
    </source>
</evidence>
<keyword evidence="1" id="KW-0812">Transmembrane</keyword>
<evidence type="ECO:0000256" key="1">
    <source>
        <dbReference type="SAM" id="Phobius"/>
    </source>
</evidence>
<feature type="transmembrane region" description="Helical" evidence="1">
    <location>
        <begin position="30"/>
        <end position="49"/>
    </location>
</feature>
<accession>A0A1H8NIL5</accession>
<reference evidence="2 3" key="1">
    <citation type="submission" date="2016-10" db="EMBL/GenBank/DDBJ databases">
        <authorList>
            <person name="de Groot N.N."/>
        </authorList>
    </citation>
    <scope>NUCLEOTIDE SEQUENCE [LARGE SCALE GENOMIC DNA]</scope>
    <source>
        <strain evidence="2 3">DSM 13305</strain>
    </source>
</reference>
<keyword evidence="3" id="KW-1185">Reference proteome</keyword>
<protein>
    <submittedName>
        <fullName evidence="2">Uncharacterized protein</fullName>
    </submittedName>
</protein>